<dbReference type="EMBL" id="AP017655">
    <property type="protein sequence ID" value="BAV65858.1"/>
    <property type="molecule type" value="Genomic_DNA"/>
</dbReference>
<proteinExistence type="predicted"/>
<dbReference type="Pfam" id="PF17994">
    <property type="entry name" value="Glft2_N"/>
    <property type="match status" value="1"/>
</dbReference>
<dbReference type="KEGG" id="sclo:SCLO_1028180"/>
<keyword evidence="3" id="KW-1185">Reference proteome</keyword>
<evidence type="ECO:0000313" key="3">
    <source>
        <dbReference type="Proteomes" id="UP000218272"/>
    </source>
</evidence>
<organism evidence="2 3">
    <name type="scientific">Sphingobium cloacae</name>
    <dbReference type="NCBI Taxonomy" id="120107"/>
    <lineage>
        <taxon>Bacteria</taxon>
        <taxon>Pseudomonadati</taxon>
        <taxon>Pseudomonadota</taxon>
        <taxon>Alphaproteobacteria</taxon>
        <taxon>Sphingomonadales</taxon>
        <taxon>Sphingomonadaceae</taxon>
        <taxon>Sphingobium</taxon>
    </lineage>
</organism>
<name>A0A1E1F5R3_9SPHN</name>
<dbReference type="RefSeq" id="WP_066519461.1">
    <property type="nucleotide sequence ID" value="NZ_AP017655.1"/>
</dbReference>
<dbReference type="OrthoDB" id="5148555at2"/>
<dbReference type="SUPFAM" id="SSF53448">
    <property type="entry name" value="Nucleotide-diphospho-sugar transferases"/>
    <property type="match status" value="1"/>
</dbReference>
<dbReference type="AlphaFoldDB" id="A0A1E1F5R3"/>
<dbReference type="InterPro" id="IPR029044">
    <property type="entry name" value="Nucleotide-diphossugar_trans"/>
</dbReference>
<accession>A0A1E1F5R3</accession>
<dbReference type="InterPro" id="IPR040492">
    <property type="entry name" value="GlfT2_N"/>
</dbReference>
<dbReference type="Proteomes" id="UP000218272">
    <property type="component" value="Chromosome SCLO_1"/>
</dbReference>
<protein>
    <recommendedName>
        <fullName evidence="1">Galactofuranosyltransferase GlfT2 N-terminal domain-containing protein</fullName>
    </recommendedName>
</protein>
<evidence type="ECO:0000313" key="2">
    <source>
        <dbReference type="EMBL" id="BAV65858.1"/>
    </source>
</evidence>
<sequence>MTGSPAQRDRFAFPLFALLEALEQFPGGMLSDAAAFEAGRIEARSALTIRLDRLFDLFFESYWRRHAGLTEIALRFRLSGTARVEILRRWAEKGEEEIVAASDHAEEDGIVELPVALPEGENASYLIPRIHLSEGAQIRDLCWHATTPPQRDVRLAGIICTFEREDMLARNLPLLTGAGSPFQQLFIVNQGKPGIARRMETLSGALPTVTMIDQPNLGGAGGFTRGILESLDQPDITHVLLMDDDIEAHPLLLARIATVLGYVGKQDCIGGAMLDLYDPSKLFTCGDRLHPSRPAIVNIAPAEPCDVTTDAGRDFVALHHQPDFNGWWCFAFPMEAVRQCGLPLPLFIRGDDVEFGYRLSRSGFRTISWAGIAVWHMPFALKAQPWHAFYDRRNMLFLCEAHGRFSRRRLARSAWGGVINAIVTYDYARAAAAIEGISAFNRGSDDLLGWTGKDHAALLLRTRDPSPPHPAPLPPLPCGNPPSADSAIVYRHFLRDLFLPFGRSNGPYAVEARDWHPHVMRRPARLVVRERPEEPGRLRTYRWRSAITLTARALCAIAFLRWRRQLTPESILRLSSPASWGTYLARSISASCDKGFASEADDGIAHYRHIEATSSEPCDPPLPKP</sequence>
<dbReference type="Pfam" id="PF13641">
    <property type="entry name" value="Glyco_tranf_2_3"/>
    <property type="match status" value="1"/>
</dbReference>
<reference evidence="2 3" key="1">
    <citation type="submission" date="2016-10" db="EMBL/GenBank/DDBJ databases">
        <title>Complete Genome Sequence of the Nonylphenol-Degrading Bacterium Sphingobium cloacae JCM 10874T.</title>
        <authorList>
            <person name="Ootsuka M."/>
            <person name="Nishizawa T."/>
            <person name="Ohta H."/>
        </authorList>
    </citation>
    <scope>NUCLEOTIDE SEQUENCE [LARGE SCALE GENOMIC DNA]</scope>
    <source>
        <strain evidence="2 3">JCM 10874</strain>
    </source>
</reference>
<evidence type="ECO:0000259" key="1">
    <source>
        <dbReference type="Pfam" id="PF17994"/>
    </source>
</evidence>
<dbReference type="Gene3D" id="3.90.550.60">
    <property type="match status" value="1"/>
</dbReference>
<feature type="domain" description="Galactofuranosyltransferase GlfT2 N-terminal" evidence="1">
    <location>
        <begin position="49"/>
        <end position="145"/>
    </location>
</feature>
<gene>
    <name evidence="2" type="ORF">SCLO_1028180</name>
</gene>